<dbReference type="Proteomes" id="UP000568380">
    <property type="component" value="Unassembled WGS sequence"/>
</dbReference>
<sequence>MNVQEARQAAARWVAGIECEGAFLSGSATWLARDDDLPPASDVDVFVLVGEERRKLGKFRFEGALLEATYLTWERIPSAAAILGDYHLAGAFKDDNVLADPTGRLRELQAAVAPAWTEPRWVRERCEHAESGILKGLAAMDEAQPYPMKVLRLLFATGVTTHVLLTAGLRNPTVRLRYPAVRIMLMPYGRAALYERLLELLGSEHLAPGRVERHLAAMTRVFDQAARVEGSPYSFASDISPQARHIAVDGSRELIERGLHREAMFWIAVTYARSLLVLGGDSPGFHEMLADLRLGSPEERADQVRAFLPRLRRAAEGIIGRRGGAGPPPADA</sequence>
<keyword evidence="2" id="KW-1185">Reference proteome</keyword>
<name>A0A7W8A1P6_9ACTN</name>
<reference evidence="1 2" key="1">
    <citation type="submission" date="2020-08" db="EMBL/GenBank/DDBJ databases">
        <title>Genomic Encyclopedia of Type Strains, Phase IV (KMG-IV): sequencing the most valuable type-strain genomes for metagenomic binning, comparative biology and taxonomic classification.</title>
        <authorList>
            <person name="Goeker M."/>
        </authorList>
    </citation>
    <scope>NUCLEOTIDE SEQUENCE [LARGE SCALE GENOMIC DNA]</scope>
    <source>
        <strain evidence="1 2">DSM 45385</strain>
    </source>
</reference>
<dbReference type="EMBL" id="JACHIN010000004">
    <property type="protein sequence ID" value="MBB5077926.1"/>
    <property type="molecule type" value="Genomic_DNA"/>
</dbReference>
<protein>
    <submittedName>
        <fullName evidence="1">Uncharacterized protein</fullName>
    </submittedName>
</protein>
<gene>
    <name evidence="1" type="ORF">HNR40_003401</name>
</gene>
<accession>A0A7W8A1P6</accession>
<dbReference type="RefSeq" id="WP_184962218.1">
    <property type="nucleotide sequence ID" value="NZ_JACHIN010000004.1"/>
</dbReference>
<organism evidence="1 2">
    <name type="scientific">Nonomuraea endophytica</name>
    <dbReference type="NCBI Taxonomy" id="714136"/>
    <lineage>
        <taxon>Bacteria</taxon>
        <taxon>Bacillati</taxon>
        <taxon>Actinomycetota</taxon>
        <taxon>Actinomycetes</taxon>
        <taxon>Streptosporangiales</taxon>
        <taxon>Streptosporangiaceae</taxon>
        <taxon>Nonomuraea</taxon>
    </lineage>
</organism>
<comment type="caution">
    <text evidence="1">The sequence shown here is derived from an EMBL/GenBank/DDBJ whole genome shotgun (WGS) entry which is preliminary data.</text>
</comment>
<evidence type="ECO:0000313" key="2">
    <source>
        <dbReference type="Proteomes" id="UP000568380"/>
    </source>
</evidence>
<dbReference type="AlphaFoldDB" id="A0A7W8A1P6"/>
<proteinExistence type="predicted"/>
<evidence type="ECO:0000313" key="1">
    <source>
        <dbReference type="EMBL" id="MBB5077926.1"/>
    </source>
</evidence>